<keyword evidence="3" id="KW-1185">Reference proteome</keyword>
<evidence type="ECO:0000256" key="1">
    <source>
        <dbReference type="SAM" id="MobiDB-lite"/>
    </source>
</evidence>
<organism evidence="2 3">
    <name type="scientific">Vanrija pseudolonga</name>
    <dbReference type="NCBI Taxonomy" id="143232"/>
    <lineage>
        <taxon>Eukaryota</taxon>
        <taxon>Fungi</taxon>
        <taxon>Dikarya</taxon>
        <taxon>Basidiomycota</taxon>
        <taxon>Agaricomycotina</taxon>
        <taxon>Tremellomycetes</taxon>
        <taxon>Trichosporonales</taxon>
        <taxon>Trichosporonaceae</taxon>
        <taxon>Vanrija</taxon>
    </lineage>
</organism>
<reference evidence="2" key="1">
    <citation type="submission" date="2023-10" db="EMBL/GenBank/DDBJ databases">
        <authorList>
            <person name="Noh H."/>
        </authorList>
    </citation>
    <scope>NUCLEOTIDE SEQUENCE</scope>
    <source>
        <strain evidence="2">DUCC4014</strain>
    </source>
</reference>
<name>A0AAF0Y4V6_9TREE</name>
<dbReference type="RefSeq" id="XP_062625474.1">
    <property type="nucleotide sequence ID" value="XM_062769490.1"/>
</dbReference>
<proteinExistence type="predicted"/>
<dbReference type="EMBL" id="CP086715">
    <property type="protein sequence ID" value="WOO79442.1"/>
    <property type="molecule type" value="Genomic_DNA"/>
</dbReference>
<sequence>MSPAPSTVMIQASTSTLASAGVATAAPGLAPEPHPTPCTCPLPPLPRLTYTCTRRQYDEWDRAMTGYLFFVGARGILSGRRREPYRRGSSRTGHADHDVIYPPDEVAGDAMPRPDARVQDALVWTAAMSAEWKSWEWRESKARGVILATIDVPIWKQVKGLWCARDMYTHIWEQYGGGRG</sequence>
<feature type="region of interest" description="Disordered" evidence="1">
    <location>
        <begin position="81"/>
        <end position="101"/>
    </location>
</feature>
<evidence type="ECO:0000313" key="2">
    <source>
        <dbReference type="EMBL" id="WOO79442.1"/>
    </source>
</evidence>
<accession>A0AAF0Y4V6</accession>
<dbReference type="AlphaFoldDB" id="A0AAF0Y4V6"/>
<dbReference type="Proteomes" id="UP000827549">
    <property type="component" value="Chromosome 2"/>
</dbReference>
<protein>
    <submittedName>
        <fullName evidence="2">Uncharacterized protein</fullName>
    </submittedName>
</protein>
<evidence type="ECO:0000313" key="3">
    <source>
        <dbReference type="Proteomes" id="UP000827549"/>
    </source>
</evidence>
<gene>
    <name evidence="2" type="ORF">LOC62_02G002963</name>
</gene>
<dbReference type="GeneID" id="87806210"/>